<protein>
    <submittedName>
        <fullName evidence="2">Alpha/beta fold family hydrolase</fullName>
    </submittedName>
</protein>
<keyword evidence="3" id="KW-1185">Reference proteome</keyword>
<feature type="domain" description="Serine aminopeptidase S33" evidence="1">
    <location>
        <begin position="88"/>
        <end position="182"/>
    </location>
</feature>
<dbReference type="EMBL" id="CP017675">
    <property type="protein sequence ID" value="APB33830.1"/>
    <property type="molecule type" value="Genomic_DNA"/>
</dbReference>
<dbReference type="PANTHER" id="PTHR43265">
    <property type="entry name" value="ESTERASE ESTD"/>
    <property type="match status" value="1"/>
</dbReference>
<dbReference type="InterPro" id="IPR029058">
    <property type="entry name" value="AB_hydrolase_fold"/>
</dbReference>
<proteinExistence type="predicted"/>
<gene>
    <name evidence="2" type="ORF">GlitD10_1507</name>
</gene>
<dbReference type="AlphaFoldDB" id="A0A1J0AD09"/>
<dbReference type="Gene3D" id="3.40.50.1820">
    <property type="entry name" value="alpha/beta hydrolase"/>
    <property type="match status" value="1"/>
</dbReference>
<dbReference type="Proteomes" id="UP000180235">
    <property type="component" value="Chromosome"/>
</dbReference>
<accession>A0A1J0AD09</accession>
<dbReference type="PANTHER" id="PTHR43265:SF1">
    <property type="entry name" value="ESTERASE ESTD"/>
    <property type="match status" value="1"/>
</dbReference>
<keyword evidence="2" id="KW-0378">Hydrolase</keyword>
<dbReference type="Pfam" id="PF12146">
    <property type="entry name" value="Hydrolase_4"/>
    <property type="match status" value="1"/>
</dbReference>
<dbReference type="STRING" id="1188229.GlitD10_1507"/>
<sequence length="341" mass="36896">MSPNSRRSVSLVACLITLPLSLLFVGYMTKSSTPAEVHITTSTGTLYGTQIIPGSNVPEPVVLIIAGSGLTDRNGNNPLAGQNNSLKLLAEGLADHGIASIRYDKRGIGESAAAGLEEADLRFDTYVEDAGLWIQQLQADSRFSSITVIGHSEGSLIGMLATPKTGADAFVSIAGIAQTASQVLRDQLRPSLPDALWQQNEQILAALEQGNIVTSVPPELNALYRSSIQPYLISWFRYTPAQEIRHLTVPVLIVQGTTDIQVSVSEAQALKMAKPDAELRIIEGMNHVLKAVSLDPEQQNASYSDPTLPVVPELVEEINQFIHTSEMRRESNQSLHRNVPN</sequence>
<evidence type="ECO:0000313" key="2">
    <source>
        <dbReference type="EMBL" id="APB33830.1"/>
    </source>
</evidence>
<dbReference type="RefSeq" id="WP_216634512.1">
    <property type="nucleotide sequence ID" value="NZ_CP017675.1"/>
</dbReference>
<evidence type="ECO:0000259" key="1">
    <source>
        <dbReference type="Pfam" id="PF12146"/>
    </source>
</evidence>
<name>A0A1J0AD09_9CYAN</name>
<organism evidence="2 3">
    <name type="scientific">Gloeomargarita lithophora Alchichica-D10</name>
    <dbReference type="NCBI Taxonomy" id="1188229"/>
    <lineage>
        <taxon>Bacteria</taxon>
        <taxon>Bacillati</taxon>
        <taxon>Cyanobacteriota</taxon>
        <taxon>Cyanophyceae</taxon>
        <taxon>Gloeomargaritales</taxon>
        <taxon>Gloeomargaritaceae</taxon>
        <taxon>Gloeomargarita</taxon>
    </lineage>
</organism>
<dbReference type="InterPro" id="IPR022742">
    <property type="entry name" value="Hydrolase_4"/>
</dbReference>
<evidence type="ECO:0000313" key="3">
    <source>
        <dbReference type="Proteomes" id="UP000180235"/>
    </source>
</evidence>
<dbReference type="SUPFAM" id="SSF53474">
    <property type="entry name" value="alpha/beta-Hydrolases"/>
    <property type="match status" value="1"/>
</dbReference>
<dbReference type="InterPro" id="IPR053145">
    <property type="entry name" value="AB_hydrolase_Est10"/>
</dbReference>
<reference evidence="2 3" key="1">
    <citation type="submission" date="2016-10" db="EMBL/GenBank/DDBJ databases">
        <title>Description of Gloeomargarita lithophora gen. nov., sp. nov., a thylakoid-bearing basal-branching cyanobacterium with intracellular carbonates, and proposal for Gloeomargaritales ord. nov.</title>
        <authorList>
            <person name="Moreira D."/>
            <person name="Tavera R."/>
            <person name="Benzerara K."/>
            <person name="Skouri-Panet F."/>
            <person name="Couradeau E."/>
            <person name="Gerard E."/>
            <person name="Loussert C."/>
            <person name="Novelo E."/>
            <person name="Zivanovic Y."/>
            <person name="Lopez-Garcia P."/>
        </authorList>
    </citation>
    <scope>NUCLEOTIDE SEQUENCE [LARGE SCALE GENOMIC DNA]</scope>
    <source>
        <strain evidence="2 3">D10</strain>
    </source>
</reference>
<dbReference type="GO" id="GO:0052689">
    <property type="term" value="F:carboxylic ester hydrolase activity"/>
    <property type="evidence" value="ECO:0007669"/>
    <property type="project" value="TreeGrafter"/>
</dbReference>
<dbReference type="KEGG" id="glt:GlitD10_1507"/>